<dbReference type="PANTHER" id="PTHR34983:SF1">
    <property type="entry name" value="ARABINOGALACTAN ENDO-BETA-1,4-GALACTANASE A"/>
    <property type="match status" value="1"/>
</dbReference>
<dbReference type="EC" id="3.2.1.89" evidence="3 6"/>
<reference evidence="7" key="1">
    <citation type="submission" date="2018-12" db="EMBL/GenBank/DDBJ databases">
        <title>Novel natural products biosynthetic potential of the class Ktedonobacteria.</title>
        <authorList>
            <person name="Zheng Y."/>
            <person name="Saitou A."/>
            <person name="Wang C.M."/>
            <person name="Toyoda A."/>
            <person name="Minakuchi Y."/>
            <person name="Sekiguchi Y."/>
            <person name="Ueda K."/>
            <person name="Takano H."/>
            <person name="Sakai Y."/>
            <person name="Yokota A."/>
            <person name="Yabe S."/>
        </authorList>
    </citation>
    <scope>NUCLEOTIDE SEQUENCE</scope>
    <source>
        <strain evidence="7">A3-2</strain>
    </source>
</reference>
<dbReference type="InterPro" id="IPR006311">
    <property type="entry name" value="TAT_signal"/>
</dbReference>
<dbReference type="PROSITE" id="PS51318">
    <property type="entry name" value="TAT"/>
    <property type="match status" value="1"/>
</dbReference>
<organism evidence="7">
    <name type="scientific">Thermogemmatispora argillosa</name>
    <dbReference type="NCBI Taxonomy" id="2045280"/>
    <lineage>
        <taxon>Bacteria</taxon>
        <taxon>Bacillati</taxon>
        <taxon>Chloroflexota</taxon>
        <taxon>Ktedonobacteria</taxon>
        <taxon>Thermogemmatisporales</taxon>
        <taxon>Thermogemmatisporaceae</taxon>
        <taxon>Thermogemmatispora</taxon>
    </lineage>
</organism>
<dbReference type="SUPFAM" id="SSF51445">
    <property type="entry name" value="(Trans)glycosidases"/>
    <property type="match status" value="1"/>
</dbReference>
<dbReference type="AlphaFoldDB" id="A0A455SU67"/>
<dbReference type="PANTHER" id="PTHR34983">
    <property type="entry name" value="ARABINOGALACTAN ENDO-BETA-1,4-GALACTANASE A"/>
    <property type="match status" value="1"/>
</dbReference>
<evidence type="ECO:0000256" key="1">
    <source>
        <dbReference type="ARBA" id="ARBA00001695"/>
    </source>
</evidence>
<dbReference type="Gene3D" id="3.20.20.80">
    <property type="entry name" value="Glycosidases"/>
    <property type="match status" value="1"/>
</dbReference>
<sequence>MHPEKQTPLSEEGRAELRARPVPRLSLSRRRFLGQLAAATALGSGLGLSQGLPAALAAPLPTPRQTSGSRPRVLGHDLSTLQQLEDIGKRFSDQGRVLPAEQIVARHGATFIRERLWVQPPIPYNDLPHILTMARRIKAAGLHFLLDFHYSDFWADPSHQTTPQSWQGQDLTTLAQTVYDYTRSVLGALARQGTLPEIVQTGNEVTAGMLWPQGQIYVNGTERWPQFATLLKAAIAAVRDTSRAIEVMVHIDRGGDNAGSRYFFDHVLAQGVDFDVIGLSYYPWWHGPLSALQANLNDLAPRYGKDLVVVETAYPWTLTDGDSEPNIVNAQTTLLPGYPPTPAGQLAYIRAVRAIVDQVPQGRGRGLVYWESAWIPGVGWEPGAGDAWDNLTLFDRQGRALPSIRCYE</sequence>
<evidence type="ECO:0000256" key="3">
    <source>
        <dbReference type="ARBA" id="ARBA00012556"/>
    </source>
</evidence>
<keyword evidence="5 6" id="KW-0326">Glycosidase</keyword>
<evidence type="ECO:0000256" key="2">
    <source>
        <dbReference type="ARBA" id="ARBA00010687"/>
    </source>
</evidence>
<evidence type="ECO:0000313" key="7">
    <source>
        <dbReference type="EMBL" id="BBH91963.1"/>
    </source>
</evidence>
<dbReference type="EMBL" id="AP019377">
    <property type="protein sequence ID" value="BBH91963.1"/>
    <property type="molecule type" value="Genomic_DNA"/>
</dbReference>
<gene>
    <name evidence="7" type="ORF">KTA_01620</name>
</gene>
<dbReference type="GO" id="GO:0045490">
    <property type="term" value="P:pectin catabolic process"/>
    <property type="evidence" value="ECO:0007669"/>
    <property type="project" value="TreeGrafter"/>
</dbReference>
<comment type="similarity">
    <text evidence="2 6">Belongs to the glycosyl hydrolase 53 family.</text>
</comment>
<dbReference type="Pfam" id="PF07745">
    <property type="entry name" value="Glyco_hydro_53"/>
    <property type="match status" value="1"/>
</dbReference>
<proteinExistence type="inferred from homology"/>
<dbReference type="GO" id="GO:0015926">
    <property type="term" value="F:glucosidase activity"/>
    <property type="evidence" value="ECO:0007669"/>
    <property type="project" value="InterPro"/>
</dbReference>
<dbReference type="InterPro" id="IPR017853">
    <property type="entry name" value="GH"/>
</dbReference>
<dbReference type="GO" id="GO:0031218">
    <property type="term" value="F:arabinogalactan endo-1,4-beta-galactosidase activity"/>
    <property type="evidence" value="ECO:0007669"/>
    <property type="project" value="UniProtKB-EC"/>
</dbReference>
<comment type="catalytic activity">
    <reaction evidence="1 6">
        <text>The enzyme specifically hydrolyzes (1-&gt;4)-beta-D-galactosidic linkages in type I arabinogalactans.</text>
        <dbReference type="EC" id="3.2.1.89"/>
    </reaction>
</comment>
<keyword evidence="4 6" id="KW-0378">Hydrolase</keyword>
<name>A0A455SU67_9CHLR</name>
<evidence type="ECO:0000256" key="6">
    <source>
        <dbReference type="RuleBase" id="RU361192"/>
    </source>
</evidence>
<accession>A0A455SU67</accession>
<protein>
    <recommendedName>
        <fullName evidence="3 6">Arabinogalactan endo-beta-1,4-galactanase</fullName>
        <ecNumber evidence="3 6">3.2.1.89</ecNumber>
    </recommendedName>
</protein>
<dbReference type="InterPro" id="IPR011683">
    <property type="entry name" value="Glyco_hydro_53"/>
</dbReference>
<evidence type="ECO:0000256" key="4">
    <source>
        <dbReference type="ARBA" id="ARBA00022801"/>
    </source>
</evidence>
<evidence type="ECO:0000256" key="5">
    <source>
        <dbReference type="ARBA" id="ARBA00023295"/>
    </source>
</evidence>